<dbReference type="InterPro" id="IPR003660">
    <property type="entry name" value="HAMP_dom"/>
</dbReference>
<keyword evidence="4" id="KW-1003">Cell membrane</keyword>
<name>A0A918TGW1_9BACT</name>
<feature type="transmembrane region" description="Helical" evidence="12">
    <location>
        <begin position="187"/>
        <end position="210"/>
    </location>
</feature>
<feature type="domain" description="HAMP" evidence="14">
    <location>
        <begin position="207"/>
        <end position="259"/>
    </location>
</feature>
<protein>
    <recommendedName>
        <fullName evidence="3">histidine kinase</fullName>
        <ecNumber evidence="3">2.7.13.3</ecNumber>
    </recommendedName>
</protein>
<dbReference type="PRINTS" id="PR00344">
    <property type="entry name" value="BCTRLSENSOR"/>
</dbReference>
<dbReference type="Proteomes" id="UP000644507">
    <property type="component" value="Unassembled WGS sequence"/>
</dbReference>
<dbReference type="SMART" id="SM00387">
    <property type="entry name" value="HATPase_c"/>
    <property type="match status" value="1"/>
</dbReference>
<dbReference type="InterPro" id="IPR003661">
    <property type="entry name" value="HisK_dim/P_dom"/>
</dbReference>
<evidence type="ECO:0000313" key="16">
    <source>
        <dbReference type="Proteomes" id="UP000644507"/>
    </source>
</evidence>
<feature type="domain" description="Histidine kinase" evidence="13">
    <location>
        <begin position="266"/>
        <end position="479"/>
    </location>
</feature>
<dbReference type="InterPro" id="IPR029151">
    <property type="entry name" value="Sensor-like_sf"/>
</dbReference>
<dbReference type="SUPFAM" id="SSF103190">
    <property type="entry name" value="Sensory domain-like"/>
    <property type="match status" value="1"/>
</dbReference>
<sequence>MRLTRLTLLLIAGILALGFYRLCDYLLDDLEFQTFQATEESMVDAAHLFAAAAEAHLVEGRLGSETLEAFERTFSNAREREFEAQIFVKKKTGVSLDCYLTDQDGIVIFDSRHERTGQDLSVFNDVYQTKLGEYGARSSRIDEGDASTSVMYVGAPIRHDGEIVGVATAYKAQKELLPFVYKRRGQILRPAIAIALAILFLIWSVLFWLYRPIGRLAEYARRITAGERPAYPPLGKGQEVNALGKALRDMRETLEGRSYVENYTQTLTHELKSPLAAIRGSAELLDEEMPLAARHRFLKNIRTEVDRSERLINRLLHLSALEGKTELQKREPIVVNTLMEDSVRLLKTQADLRNVTVRVEHPPQPVIFSGDFYIIRAALENLLQNAIDFSPEGSVITVTLALDEEMLTLTVIDEGPGLPEYAIERAFDRFYSHRPEDCASKGSGLGLTFVREAAQLHGGSARIANHPEGGAVATIQIPL</sequence>
<dbReference type="Pfam" id="PF02518">
    <property type="entry name" value="HATPase_c"/>
    <property type="match status" value="1"/>
</dbReference>
<dbReference type="NCBIfam" id="NF008312">
    <property type="entry name" value="PRK11100.1"/>
    <property type="match status" value="1"/>
</dbReference>
<dbReference type="PANTHER" id="PTHR45436:SF10">
    <property type="entry name" value="HISTIDINE KINASE"/>
    <property type="match status" value="1"/>
</dbReference>
<keyword evidence="8 15" id="KW-0418">Kinase</keyword>
<organism evidence="15 16">
    <name type="scientific">Roseibacillus persicicus</name>
    <dbReference type="NCBI Taxonomy" id="454148"/>
    <lineage>
        <taxon>Bacteria</taxon>
        <taxon>Pseudomonadati</taxon>
        <taxon>Verrucomicrobiota</taxon>
        <taxon>Verrucomicrobiia</taxon>
        <taxon>Verrucomicrobiales</taxon>
        <taxon>Verrucomicrobiaceae</taxon>
        <taxon>Roseibacillus</taxon>
    </lineage>
</organism>
<evidence type="ECO:0000256" key="5">
    <source>
        <dbReference type="ARBA" id="ARBA00022553"/>
    </source>
</evidence>
<keyword evidence="10" id="KW-0902">Two-component regulatory system</keyword>
<evidence type="ECO:0000256" key="1">
    <source>
        <dbReference type="ARBA" id="ARBA00000085"/>
    </source>
</evidence>
<proteinExistence type="predicted"/>
<dbReference type="GO" id="GO:0005886">
    <property type="term" value="C:plasma membrane"/>
    <property type="evidence" value="ECO:0007669"/>
    <property type="project" value="UniProtKB-SubCell"/>
</dbReference>
<evidence type="ECO:0000256" key="12">
    <source>
        <dbReference type="SAM" id="Phobius"/>
    </source>
</evidence>
<dbReference type="PROSITE" id="PS50885">
    <property type="entry name" value="HAMP"/>
    <property type="match status" value="1"/>
</dbReference>
<evidence type="ECO:0000256" key="8">
    <source>
        <dbReference type="ARBA" id="ARBA00022777"/>
    </source>
</evidence>
<keyword evidence="7 12" id="KW-0812">Transmembrane</keyword>
<evidence type="ECO:0000313" key="15">
    <source>
        <dbReference type="EMBL" id="GHC47851.1"/>
    </source>
</evidence>
<dbReference type="Gene3D" id="3.30.565.10">
    <property type="entry name" value="Histidine kinase-like ATPase, C-terminal domain"/>
    <property type="match status" value="1"/>
</dbReference>
<dbReference type="InterPro" id="IPR003594">
    <property type="entry name" value="HATPase_dom"/>
</dbReference>
<reference evidence="15" key="1">
    <citation type="journal article" date="2014" name="Int. J. Syst. Evol. Microbiol.">
        <title>Complete genome sequence of Corynebacterium casei LMG S-19264T (=DSM 44701T), isolated from a smear-ripened cheese.</title>
        <authorList>
            <consortium name="US DOE Joint Genome Institute (JGI-PGF)"/>
            <person name="Walter F."/>
            <person name="Albersmeier A."/>
            <person name="Kalinowski J."/>
            <person name="Ruckert C."/>
        </authorList>
    </citation>
    <scope>NUCLEOTIDE SEQUENCE</scope>
    <source>
        <strain evidence="15">KCTC 12988</strain>
    </source>
</reference>
<gene>
    <name evidence="15" type="primary">creC</name>
    <name evidence="15" type="ORF">GCM10007100_12070</name>
</gene>
<accession>A0A918TGW1</accession>
<dbReference type="Gene3D" id="1.10.287.130">
    <property type="match status" value="1"/>
</dbReference>
<evidence type="ECO:0000259" key="14">
    <source>
        <dbReference type="PROSITE" id="PS50885"/>
    </source>
</evidence>
<dbReference type="EMBL" id="BMXI01000004">
    <property type="protein sequence ID" value="GHC47851.1"/>
    <property type="molecule type" value="Genomic_DNA"/>
</dbReference>
<dbReference type="SMART" id="SM00304">
    <property type="entry name" value="HAMP"/>
    <property type="match status" value="1"/>
</dbReference>
<keyword evidence="11 12" id="KW-0472">Membrane</keyword>
<dbReference type="GO" id="GO:0000155">
    <property type="term" value="F:phosphorelay sensor kinase activity"/>
    <property type="evidence" value="ECO:0007669"/>
    <property type="project" value="InterPro"/>
</dbReference>
<dbReference type="SMART" id="SM00388">
    <property type="entry name" value="HisKA"/>
    <property type="match status" value="1"/>
</dbReference>
<dbReference type="PROSITE" id="PS50109">
    <property type="entry name" value="HIS_KIN"/>
    <property type="match status" value="1"/>
</dbReference>
<dbReference type="CDD" id="cd00082">
    <property type="entry name" value="HisKA"/>
    <property type="match status" value="1"/>
</dbReference>
<dbReference type="Gene3D" id="6.10.340.10">
    <property type="match status" value="1"/>
</dbReference>
<evidence type="ECO:0000256" key="10">
    <source>
        <dbReference type="ARBA" id="ARBA00023012"/>
    </source>
</evidence>
<dbReference type="SUPFAM" id="SSF55874">
    <property type="entry name" value="ATPase domain of HSP90 chaperone/DNA topoisomerase II/histidine kinase"/>
    <property type="match status" value="1"/>
</dbReference>
<keyword evidence="5" id="KW-0597">Phosphoprotein</keyword>
<dbReference type="RefSeq" id="WP_189568309.1">
    <property type="nucleotide sequence ID" value="NZ_BMXI01000004.1"/>
</dbReference>
<dbReference type="Pfam" id="PF00512">
    <property type="entry name" value="HisKA"/>
    <property type="match status" value="1"/>
</dbReference>
<dbReference type="InterPro" id="IPR036097">
    <property type="entry name" value="HisK_dim/P_sf"/>
</dbReference>
<comment type="catalytic activity">
    <reaction evidence="1">
        <text>ATP + protein L-histidine = ADP + protein N-phospho-L-histidine.</text>
        <dbReference type="EC" id="2.7.13.3"/>
    </reaction>
</comment>
<evidence type="ECO:0000259" key="13">
    <source>
        <dbReference type="PROSITE" id="PS50109"/>
    </source>
</evidence>
<evidence type="ECO:0000256" key="6">
    <source>
        <dbReference type="ARBA" id="ARBA00022679"/>
    </source>
</evidence>
<dbReference type="InterPro" id="IPR005467">
    <property type="entry name" value="His_kinase_dom"/>
</dbReference>
<evidence type="ECO:0000256" key="3">
    <source>
        <dbReference type="ARBA" id="ARBA00012438"/>
    </source>
</evidence>
<evidence type="ECO:0000256" key="9">
    <source>
        <dbReference type="ARBA" id="ARBA00022989"/>
    </source>
</evidence>
<dbReference type="PANTHER" id="PTHR45436">
    <property type="entry name" value="SENSOR HISTIDINE KINASE YKOH"/>
    <property type="match status" value="1"/>
</dbReference>
<evidence type="ECO:0000256" key="7">
    <source>
        <dbReference type="ARBA" id="ARBA00022692"/>
    </source>
</evidence>
<dbReference type="SUPFAM" id="SSF158472">
    <property type="entry name" value="HAMP domain-like"/>
    <property type="match status" value="1"/>
</dbReference>
<dbReference type="AlphaFoldDB" id="A0A918TGW1"/>
<dbReference type="EC" id="2.7.13.3" evidence="3"/>
<keyword evidence="9 12" id="KW-1133">Transmembrane helix</keyword>
<keyword evidence="16" id="KW-1185">Reference proteome</keyword>
<evidence type="ECO:0000256" key="2">
    <source>
        <dbReference type="ARBA" id="ARBA00004651"/>
    </source>
</evidence>
<comment type="subcellular location">
    <subcellularLocation>
        <location evidence="2">Cell membrane</location>
        <topology evidence="2">Multi-pass membrane protein</topology>
    </subcellularLocation>
</comment>
<keyword evidence="6" id="KW-0808">Transferase</keyword>
<dbReference type="InterPro" id="IPR004358">
    <property type="entry name" value="Sig_transdc_His_kin-like_C"/>
</dbReference>
<evidence type="ECO:0000256" key="4">
    <source>
        <dbReference type="ARBA" id="ARBA00022475"/>
    </source>
</evidence>
<dbReference type="InterPro" id="IPR036890">
    <property type="entry name" value="HATPase_C_sf"/>
</dbReference>
<comment type="caution">
    <text evidence="15">The sequence shown here is derived from an EMBL/GenBank/DDBJ whole genome shotgun (WGS) entry which is preliminary data.</text>
</comment>
<dbReference type="Pfam" id="PF00672">
    <property type="entry name" value="HAMP"/>
    <property type="match status" value="1"/>
</dbReference>
<dbReference type="InterPro" id="IPR050428">
    <property type="entry name" value="TCS_sensor_his_kinase"/>
</dbReference>
<reference evidence="15" key="2">
    <citation type="submission" date="2020-09" db="EMBL/GenBank/DDBJ databases">
        <authorList>
            <person name="Sun Q."/>
            <person name="Kim S."/>
        </authorList>
    </citation>
    <scope>NUCLEOTIDE SEQUENCE</scope>
    <source>
        <strain evidence="15">KCTC 12988</strain>
    </source>
</reference>
<evidence type="ECO:0000256" key="11">
    <source>
        <dbReference type="ARBA" id="ARBA00023136"/>
    </source>
</evidence>
<dbReference type="SUPFAM" id="SSF47384">
    <property type="entry name" value="Homodimeric domain of signal transducing histidine kinase"/>
    <property type="match status" value="1"/>
</dbReference>